<feature type="signal peptide" evidence="1">
    <location>
        <begin position="1"/>
        <end position="26"/>
    </location>
</feature>
<dbReference type="SUPFAM" id="SSF49464">
    <property type="entry name" value="Carboxypeptidase regulatory domain-like"/>
    <property type="match status" value="1"/>
</dbReference>
<feature type="chain" id="PRO_5015786748" description="Carboxypeptidase regulatory-like domain-containing protein" evidence="1">
    <location>
        <begin position="27"/>
        <end position="747"/>
    </location>
</feature>
<evidence type="ECO:0000313" key="2">
    <source>
        <dbReference type="EMBL" id="SPF43145.1"/>
    </source>
</evidence>
<protein>
    <recommendedName>
        <fullName evidence="4">Carboxypeptidase regulatory-like domain-containing protein</fullName>
    </recommendedName>
</protein>
<evidence type="ECO:0008006" key="4">
    <source>
        <dbReference type="Google" id="ProtNLM"/>
    </source>
</evidence>
<dbReference type="OrthoDB" id="679547at2"/>
<evidence type="ECO:0000256" key="1">
    <source>
        <dbReference type="SAM" id="SignalP"/>
    </source>
</evidence>
<keyword evidence="1" id="KW-0732">Signal</keyword>
<name>A0A2U3KU08_9BACT</name>
<dbReference type="AlphaFoldDB" id="A0A2U3KU08"/>
<reference evidence="3" key="1">
    <citation type="submission" date="2018-02" db="EMBL/GenBank/DDBJ databases">
        <authorList>
            <person name="Hausmann B."/>
        </authorList>
    </citation>
    <scope>NUCLEOTIDE SEQUENCE [LARGE SCALE GENOMIC DNA]</scope>
    <source>
        <strain evidence="3">Peat soil MAG SbA1</strain>
    </source>
</reference>
<dbReference type="Pfam" id="PF13620">
    <property type="entry name" value="CarboxypepD_reg"/>
    <property type="match status" value="1"/>
</dbReference>
<sequence length="747" mass="79401">MKSRFFVMLLLCSACAARLFVGVALAADEKSTLPLPNSGNVTLPLDEYNRLVELAAKPPKTPDAPPLAYSIKHADVKLRVENDGVRGTVELDGEVFHKGVTKVPLTTGMTILDAHQNGKGVPLQQENGTHVALLPGPAEFSVALETGLPVRIEAGRASFTLPVPAAGSVQLALVIPGDHTVANVSPGLITSRKSETGHTAIEATLVPGQTATIWWTTRETATPAAPREVRFLADEKTLVSVSEAEMRVAVLADLAVVQGEPAQFEVQLPEGFEITGVTGATLDSTENQPGILILKVNAPSQRNHQYLISMEKAITGAKADAPFVSFKGAQRETGEVLVEGAGTMEITATEGGSLKRMDVKEANPYLRSLAHFPPQAAFRYHKQPNETPTLALQWVRFPDGSVLAAVAESAEVTTLVTSEGKSLTEIKLVVTNQAQPFLKVSLPAGATILSADVAGERVKPVQGPDGSRVPLLRPGFRPTDSYTVSFVFLHSGAPFAKKGGAELSLPNMDIPISLLNWEVFLPERYKVKDFRGDVIAANLVPSAFQEQYAISAPAPQVAMPSNAKTQTFPGQMGGYVVDPSGAVIPNSRVTVTSQDTGATRTALTDSQGRWVLAGLPSGNYKAQADATGFKSSTFNLHYDADQPSLYNFSLSVGATMETVEVTATSVQLQTENAEVSMIGGRNVSSLVKLAPGAVSQNASANVMNLQKRVAGVLPIPIDVPRAGTSFAFVRPLVLDEETKVTFSYRSR</sequence>
<dbReference type="Proteomes" id="UP000238701">
    <property type="component" value="Unassembled WGS sequence"/>
</dbReference>
<organism evidence="2 3">
    <name type="scientific">Candidatus Sulfotelmatobacter kueseliae</name>
    <dbReference type="NCBI Taxonomy" id="2042962"/>
    <lineage>
        <taxon>Bacteria</taxon>
        <taxon>Pseudomonadati</taxon>
        <taxon>Acidobacteriota</taxon>
        <taxon>Terriglobia</taxon>
        <taxon>Terriglobales</taxon>
        <taxon>Candidatus Korobacteraceae</taxon>
        <taxon>Candidatus Sulfotelmatobacter</taxon>
    </lineage>
</organism>
<dbReference type="InterPro" id="IPR008969">
    <property type="entry name" value="CarboxyPept-like_regulatory"/>
</dbReference>
<accession>A0A2U3KU08</accession>
<dbReference type="EMBL" id="OMOD01000142">
    <property type="protein sequence ID" value="SPF43145.1"/>
    <property type="molecule type" value="Genomic_DNA"/>
</dbReference>
<dbReference type="Gene3D" id="2.60.40.1120">
    <property type="entry name" value="Carboxypeptidase-like, regulatory domain"/>
    <property type="match status" value="1"/>
</dbReference>
<evidence type="ECO:0000313" key="3">
    <source>
        <dbReference type="Proteomes" id="UP000238701"/>
    </source>
</evidence>
<gene>
    <name evidence="2" type="ORF">SBA1_480015</name>
</gene>
<proteinExistence type="predicted"/>